<proteinExistence type="predicted"/>
<reference evidence="1 2" key="2">
    <citation type="journal article" date="2022" name="Mol. Ecol. Resour.">
        <title>The genomes of chicory, endive, great burdock and yacon provide insights into Asteraceae paleo-polyploidization history and plant inulin production.</title>
        <authorList>
            <person name="Fan W."/>
            <person name="Wang S."/>
            <person name="Wang H."/>
            <person name="Wang A."/>
            <person name="Jiang F."/>
            <person name="Liu H."/>
            <person name="Zhao H."/>
            <person name="Xu D."/>
            <person name="Zhang Y."/>
        </authorList>
    </citation>
    <scope>NUCLEOTIDE SEQUENCE [LARGE SCALE GENOMIC DNA]</scope>
    <source>
        <strain evidence="2">cv. Niubang</strain>
    </source>
</reference>
<name>A0ACB8Z1V8_ARCLA</name>
<evidence type="ECO:0000313" key="2">
    <source>
        <dbReference type="Proteomes" id="UP001055879"/>
    </source>
</evidence>
<accession>A0ACB8Z1V8</accession>
<keyword evidence="2" id="KW-1185">Reference proteome</keyword>
<dbReference type="Proteomes" id="UP001055879">
    <property type="component" value="Linkage Group LG11"/>
</dbReference>
<dbReference type="EMBL" id="CM042057">
    <property type="protein sequence ID" value="KAI3691942.1"/>
    <property type="molecule type" value="Genomic_DNA"/>
</dbReference>
<comment type="caution">
    <text evidence="1">The sequence shown here is derived from an EMBL/GenBank/DDBJ whole genome shotgun (WGS) entry which is preliminary data.</text>
</comment>
<sequence>MGEINHFSHKEHSLKLFEKWKSIVGVGEDNDEKIEVVCCYGCQKPILSGSVYGCTSCNHFLHETCANLAPVINHHFHPLHPLSLVVRRSNNWYCDMCDSQGLVRGFSYWCRSCDFDVCMKCGLAFALREEALIKFKHEGHPEHTLILQLRSASFRCDACHAKDEDLFYQCDSCDFWIHKTCASLAPTINLPLHPNHPLVLVYSLPDNFYNFNYYCDHAIGTYVAEECVNNFMHFPMSDAFTNPLKLLHLEKMSLDDDVATEINHWSHDHPLILNVEPQGNNMPNIGSSDPIEYDLHILLLIGIAKDMKYL</sequence>
<gene>
    <name evidence="1" type="ORF">L6452_31745</name>
</gene>
<protein>
    <submittedName>
        <fullName evidence="1">Uncharacterized protein</fullName>
    </submittedName>
</protein>
<organism evidence="1 2">
    <name type="scientific">Arctium lappa</name>
    <name type="common">Greater burdock</name>
    <name type="synonym">Lappa major</name>
    <dbReference type="NCBI Taxonomy" id="4217"/>
    <lineage>
        <taxon>Eukaryota</taxon>
        <taxon>Viridiplantae</taxon>
        <taxon>Streptophyta</taxon>
        <taxon>Embryophyta</taxon>
        <taxon>Tracheophyta</taxon>
        <taxon>Spermatophyta</taxon>
        <taxon>Magnoliopsida</taxon>
        <taxon>eudicotyledons</taxon>
        <taxon>Gunneridae</taxon>
        <taxon>Pentapetalae</taxon>
        <taxon>asterids</taxon>
        <taxon>campanulids</taxon>
        <taxon>Asterales</taxon>
        <taxon>Asteraceae</taxon>
        <taxon>Carduoideae</taxon>
        <taxon>Cardueae</taxon>
        <taxon>Arctiinae</taxon>
        <taxon>Arctium</taxon>
    </lineage>
</organism>
<reference evidence="2" key="1">
    <citation type="journal article" date="2022" name="Mol. Ecol. Resour.">
        <title>The genomes of chicory, endive, great burdock and yacon provide insights into Asteraceae palaeo-polyploidization history and plant inulin production.</title>
        <authorList>
            <person name="Fan W."/>
            <person name="Wang S."/>
            <person name="Wang H."/>
            <person name="Wang A."/>
            <person name="Jiang F."/>
            <person name="Liu H."/>
            <person name="Zhao H."/>
            <person name="Xu D."/>
            <person name="Zhang Y."/>
        </authorList>
    </citation>
    <scope>NUCLEOTIDE SEQUENCE [LARGE SCALE GENOMIC DNA]</scope>
    <source>
        <strain evidence="2">cv. Niubang</strain>
    </source>
</reference>
<evidence type="ECO:0000313" key="1">
    <source>
        <dbReference type="EMBL" id="KAI3691942.1"/>
    </source>
</evidence>